<organism evidence="1 2">
    <name type="scientific">Apiospora marii</name>
    <dbReference type="NCBI Taxonomy" id="335849"/>
    <lineage>
        <taxon>Eukaryota</taxon>
        <taxon>Fungi</taxon>
        <taxon>Dikarya</taxon>
        <taxon>Ascomycota</taxon>
        <taxon>Pezizomycotina</taxon>
        <taxon>Sordariomycetes</taxon>
        <taxon>Xylariomycetidae</taxon>
        <taxon>Amphisphaeriales</taxon>
        <taxon>Apiosporaceae</taxon>
        <taxon>Apiospora</taxon>
    </lineage>
</organism>
<dbReference type="Proteomes" id="UP001396898">
    <property type="component" value="Unassembled WGS sequence"/>
</dbReference>
<comment type="caution">
    <text evidence="1">The sequence shown here is derived from an EMBL/GenBank/DDBJ whole genome shotgun (WGS) entry which is preliminary data.</text>
</comment>
<dbReference type="EMBL" id="JAQQWI010000022">
    <property type="protein sequence ID" value="KAK7995772.1"/>
    <property type="molecule type" value="Genomic_DNA"/>
</dbReference>
<proteinExistence type="predicted"/>
<name>A0ABR1R120_9PEZI</name>
<protein>
    <submittedName>
        <fullName evidence="1">Uncharacterized protein</fullName>
    </submittedName>
</protein>
<evidence type="ECO:0000313" key="1">
    <source>
        <dbReference type="EMBL" id="KAK7995772.1"/>
    </source>
</evidence>
<reference evidence="1 2" key="1">
    <citation type="submission" date="2023-01" db="EMBL/GenBank/DDBJ databases">
        <title>Analysis of 21 Apiospora genomes using comparative genomics revels a genus with tremendous synthesis potential of carbohydrate active enzymes and secondary metabolites.</title>
        <authorList>
            <person name="Sorensen T."/>
        </authorList>
    </citation>
    <scope>NUCLEOTIDE SEQUENCE [LARGE SCALE GENOMIC DNA]</scope>
    <source>
        <strain evidence="1 2">CBS 20057</strain>
    </source>
</reference>
<gene>
    <name evidence="1" type="ORF">PG991_015239</name>
</gene>
<sequence length="516" mass="58237">MNYLGLRAINRTPFRQGSVPTGTAYEVQLPRHSCSMWPRTHPRAYTNSTDDYFARLSVKTVIVLLDSIPNLNRVALGIRDNATQIRICILTGHCDRCGYNSSRRRSIPTFCVHFESDTEQQGMTDHNCTSEIPWETWDMDCNLLAYRLTLDLQTSLKSLVLTPTYPVRALFERIRDLVVSIAASCTSHCIVCNKDLGCQVSRATSCYDPDCWDTFIFSWPLSVRLSPLLRDPSVLDLLLTLLMGDLETKVPPPGENPDDYALTVEDMKAAINSFPAMHAGITTAELIGSDPLWDNRRMVLEYMCYLFEGMLVPTPTDSEVTGMSVHQSFLLLNTNLDRQVEYEELQNGYGCSFAAFKGVPPHQLLECVWDGVNFKPECYYSNEPAKAAWYIPYRSRTPVDGGPDANNFNVLRGWRNSRYKNIAILLGLQVAGPARWDYAQQEAKSPEAEVMVRYLFLLPARIVKDMGTVGEDLLWGFNWVNGSSVTPKMEETFQKIQDGRLIKEVLADARSSQASN</sequence>
<keyword evidence="2" id="KW-1185">Reference proteome</keyword>
<accession>A0ABR1R120</accession>
<evidence type="ECO:0000313" key="2">
    <source>
        <dbReference type="Proteomes" id="UP001396898"/>
    </source>
</evidence>